<dbReference type="SMART" id="SM00271">
    <property type="entry name" value="DnaJ"/>
    <property type="match status" value="1"/>
</dbReference>
<reference evidence="3 4" key="1">
    <citation type="submission" date="2015-06" db="EMBL/GenBank/DDBJ databases">
        <title>Draft genome assembly of filamentous brackish cyanobacterium Limnoraphis robusta strain CS-951.</title>
        <authorList>
            <person name="Willis A."/>
            <person name="Parks M."/>
            <person name="Burford M.A."/>
        </authorList>
    </citation>
    <scope>NUCLEOTIDE SEQUENCE [LARGE SCALE GENOMIC DNA]</scope>
    <source>
        <strain evidence="3 4">CS-951</strain>
    </source>
</reference>
<proteinExistence type="predicted"/>
<dbReference type="CDD" id="cd06257">
    <property type="entry name" value="DnaJ"/>
    <property type="match status" value="1"/>
</dbReference>
<dbReference type="Gene3D" id="1.10.287.110">
    <property type="entry name" value="DnaJ domain"/>
    <property type="match status" value="1"/>
</dbReference>
<evidence type="ECO:0000256" key="1">
    <source>
        <dbReference type="SAM" id="MobiDB-lite"/>
    </source>
</evidence>
<dbReference type="EMBL" id="LATL02000192">
    <property type="protein sequence ID" value="KKD38462.1"/>
    <property type="molecule type" value="Genomic_DNA"/>
</dbReference>
<accession>A0A0F5YIH4</accession>
<evidence type="ECO:0000313" key="4">
    <source>
        <dbReference type="Proteomes" id="UP000033607"/>
    </source>
</evidence>
<dbReference type="PANTHER" id="PTHR44825:SF1">
    <property type="entry name" value="DNAJ HOMOLOG SUBFAMILY C MEMBER 4"/>
    <property type="match status" value="1"/>
</dbReference>
<feature type="region of interest" description="Disordered" evidence="1">
    <location>
        <begin position="62"/>
        <end position="95"/>
    </location>
</feature>
<name>A0A0F5YIH4_9CYAN</name>
<dbReference type="PROSITE" id="PS50076">
    <property type="entry name" value="DNAJ_2"/>
    <property type="match status" value="1"/>
</dbReference>
<dbReference type="InterPro" id="IPR001623">
    <property type="entry name" value="DnaJ_domain"/>
</dbReference>
<dbReference type="InterPro" id="IPR036869">
    <property type="entry name" value="J_dom_sf"/>
</dbReference>
<sequence length="231" mass="26824">MQTSTTNHYKTLEIQPTATQSDIKQAYRRLAKLFHPDSQCETANHERIIQINAAYEVLSDPQRRQSYDQHLNTTSSYSTPTATTTSTTQTRRRRKTAQAVDAQLEEWLNQVYKPVNRNLDHILKPFKTEVDKLSADPFDDQLMEDFQIYIETCRNLLSQAQNRFRSVPNPANVAGVAAHLYYCLNHVSDGLEELEFFTLNYDDSCLHTGHELFRRASGLRREVQHEMKKMI</sequence>
<dbReference type="AlphaFoldDB" id="A0A0F5YIH4"/>
<feature type="compositionally biased region" description="Low complexity" evidence="1">
    <location>
        <begin position="73"/>
        <end position="89"/>
    </location>
</feature>
<gene>
    <name evidence="3" type="ORF">WN50_08725</name>
</gene>
<evidence type="ECO:0000259" key="2">
    <source>
        <dbReference type="PROSITE" id="PS50076"/>
    </source>
</evidence>
<dbReference type="InterPro" id="IPR052763">
    <property type="entry name" value="DnaJ_C4"/>
</dbReference>
<dbReference type="PATRIC" id="fig|1637645.4.peg.3824"/>
<comment type="caution">
    <text evidence="3">The sequence shown here is derived from an EMBL/GenBank/DDBJ whole genome shotgun (WGS) entry which is preliminary data.</text>
</comment>
<dbReference type="Pfam" id="PF00226">
    <property type="entry name" value="DnaJ"/>
    <property type="match status" value="1"/>
</dbReference>
<feature type="domain" description="J" evidence="2">
    <location>
        <begin position="7"/>
        <end position="71"/>
    </location>
</feature>
<dbReference type="PANTHER" id="PTHR44825">
    <property type="match status" value="1"/>
</dbReference>
<dbReference type="PRINTS" id="PR00625">
    <property type="entry name" value="JDOMAIN"/>
</dbReference>
<dbReference type="SUPFAM" id="SSF46565">
    <property type="entry name" value="Chaperone J-domain"/>
    <property type="match status" value="1"/>
</dbReference>
<dbReference type="OrthoDB" id="9779889at2"/>
<organism evidence="3 4">
    <name type="scientific">Limnoraphis robusta CS-951</name>
    <dbReference type="NCBI Taxonomy" id="1637645"/>
    <lineage>
        <taxon>Bacteria</taxon>
        <taxon>Bacillati</taxon>
        <taxon>Cyanobacteriota</taxon>
        <taxon>Cyanophyceae</taxon>
        <taxon>Oscillatoriophycideae</taxon>
        <taxon>Oscillatoriales</taxon>
        <taxon>Sirenicapillariaceae</taxon>
        <taxon>Limnoraphis</taxon>
    </lineage>
</organism>
<dbReference type="RefSeq" id="WP_046278149.1">
    <property type="nucleotide sequence ID" value="NZ_LATL02000192.1"/>
</dbReference>
<dbReference type="Proteomes" id="UP000033607">
    <property type="component" value="Unassembled WGS sequence"/>
</dbReference>
<evidence type="ECO:0000313" key="3">
    <source>
        <dbReference type="EMBL" id="KKD38462.1"/>
    </source>
</evidence>
<protein>
    <submittedName>
        <fullName evidence="3">Molecular chaperone DnaJ</fullName>
    </submittedName>
</protein>